<dbReference type="InterPro" id="IPR005873">
    <property type="entry name" value="DENR_eukaryotes"/>
</dbReference>
<dbReference type="GO" id="GO:0003743">
    <property type="term" value="F:translation initiation factor activity"/>
    <property type="evidence" value="ECO:0007669"/>
    <property type="project" value="InterPro"/>
</dbReference>
<dbReference type="GO" id="GO:1990904">
    <property type="term" value="C:ribonucleoprotein complex"/>
    <property type="evidence" value="ECO:0007669"/>
    <property type="project" value="UniProtKB-KW"/>
</dbReference>
<comment type="similarity">
    <text evidence="1 4">Belongs to the DENR family.</text>
</comment>
<evidence type="ECO:0000256" key="2">
    <source>
        <dbReference type="ARBA" id="ARBA00011742"/>
    </source>
</evidence>
<feature type="domain" description="SUI1" evidence="5">
    <location>
        <begin position="107"/>
        <end position="178"/>
    </location>
</feature>
<dbReference type="GO" id="GO:0002188">
    <property type="term" value="P:translation reinitiation"/>
    <property type="evidence" value="ECO:0007669"/>
    <property type="project" value="TreeGrafter"/>
</dbReference>
<keyword evidence="4" id="KW-0687">Ribonucleoprotein</keyword>
<proteinExistence type="inferred from homology"/>
<evidence type="ECO:0000313" key="7">
    <source>
        <dbReference type="Proteomes" id="UP000663699"/>
    </source>
</evidence>
<dbReference type="InterPro" id="IPR036877">
    <property type="entry name" value="SUI1_dom_sf"/>
</dbReference>
<dbReference type="EMBL" id="CP054541">
    <property type="protein sequence ID" value="QSL66180.1"/>
    <property type="molecule type" value="Genomic_DNA"/>
</dbReference>
<organism evidence="6 7">
    <name type="scientific">Pneumocystis wakefieldiae</name>
    <dbReference type="NCBI Taxonomy" id="38082"/>
    <lineage>
        <taxon>Eukaryota</taxon>
        <taxon>Fungi</taxon>
        <taxon>Dikarya</taxon>
        <taxon>Ascomycota</taxon>
        <taxon>Taphrinomycotina</taxon>
        <taxon>Pneumocystomycetes</taxon>
        <taxon>Pneumocystaceae</taxon>
        <taxon>Pneumocystis</taxon>
    </lineage>
</organism>
<name>A0A899FQG5_9ASCO</name>
<sequence length="196" mass="22780">MIHEIESQESDTLSEVVKKAKDVIYCGVCSFPPEYCEYGNFFDKCMEWLKKNHMELYIQLYSPDSLIIQEQNIISEEKERVDESSKIRIKEEAKGLKKAKKNTIPKVLIKRVERNKRKYVVTLQGLELYGIDVKKAAKLLGKKFATGSSVTKNACDIDELVIQGDHIDEIHDYILETYPEIPKENIECFKDKQKKK</sequence>
<dbReference type="PANTHER" id="PTHR12789">
    <property type="entry name" value="DENSITY-REGULATED PROTEIN HOMOLOG"/>
    <property type="match status" value="1"/>
</dbReference>
<comment type="subcellular location">
    <subcellularLocation>
        <location evidence="4">Cytoplasm</location>
    </subcellularLocation>
</comment>
<dbReference type="GO" id="GO:0005840">
    <property type="term" value="C:ribosome"/>
    <property type="evidence" value="ECO:0007669"/>
    <property type="project" value="UniProtKB-KW"/>
</dbReference>
<reference evidence="6" key="1">
    <citation type="submission" date="2020-06" db="EMBL/GenBank/DDBJ databases">
        <title>Genomes of multiple members of Pneumocystis genus reveal paths to human pathogen Pneumocystis jirovecii.</title>
        <authorList>
            <person name="Cisse O.H."/>
            <person name="Ma L."/>
            <person name="Dekker J."/>
            <person name="Khil P."/>
            <person name="Jo J."/>
            <person name="Brenchley J."/>
            <person name="Blair R."/>
            <person name="Pahar B."/>
            <person name="Chabe M."/>
            <person name="Van Rompay K.A."/>
            <person name="Keesler R."/>
            <person name="Sukura A."/>
            <person name="Hirsch V."/>
            <person name="Kutty G."/>
            <person name="Liu Y."/>
            <person name="Peng L."/>
            <person name="Chen J."/>
            <person name="Song J."/>
            <person name="Weissenbacher-Lang C."/>
            <person name="Xu J."/>
            <person name="Upham N.S."/>
            <person name="Stajich J.E."/>
            <person name="Cuomo C.A."/>
            <person name="Cushion M.T."/>
            <person name="Kovacs J.A."/>
        </authorList>
    </citation>
    <scope>NUCLEOTIDE SEQUENCE</scope>
    <source>
        <strain evidence="6">2A</strain>
    </source>
</reference>
<evidence type="ECO:0000256" key="3">
    <source>
        <dbReference type="ARBA" id="ARBA00020058"/>
    </source>
</evidence>
<dbReference type="Gene3D" id="3.30.780.10">
    <property type="entry name" value="SUI1-like domain"/>
    <property type="match status" value="1"/>
</dbReference>
<evidence type="ECO:0000256" key="1">
    <source>
        <dbReference type="ARBA" id="ARBA00007514"/>
    </source>
</evidence>
<dbReference type="SUPFAM" id="SSF55159">
    <property type="entry name" value="eIF1-like"/>
    <property type="match status" value="1"/>
</dbReference>
<dbReference type="NCBIfam" id="TIGR01159">
    <property type="entry name" value="DRP1"/>
    <property type="match status" value="1"/>
</dbReference>
<gene>
    <name evidence="6" type="ORF">MERGE_000555</name>
</gene>
<dbReference type="InterPro" id="IPR046447">
    <property type="entry name" value="DENR_C"/>
</dbReference>
<dbReference type="Pfam" id="PF01253">
    <property type="entry name" value="SUI1"/>
    <property type="match status" value="1"/>
</dbReference>
<dbReference type="CDD" id="cd11607">
    <property type="entry name" value="DENR_C"/>
    <property type="match status" value="1"/>
</dbReference>
<evidence type="ECO:0000256" key="4">
    <source>
        <dbReference type="RuleBase" id="RU361273"/>
    </source>
</evidence>
<comment type="subunit">
    <text evidence="2 4">Interacts with the 40S ribosomal subunit.</text>
</comment>
<dbReference type="PANTHER" id="PTHR12789:SF0">
    <property type="entry name" value="DENSITY-REGULATED PROTEIN"/>
    <property type="match status" value="1"/>
</dbReference>
<protein>
    <recommendedName>
        <fullName evidence="3 4">Translation machinery-associated protein 22</fullName>
    </recommendedName>
</protein>
<accession>A0A899FQG5</accession>
<keyword evidence="4" id="KW-0689">Ribosomal protein</keyword>
<evidence type="ECO:0000313" key="6">
    <source>
        <dbReference type="EMBL" id="QSL66180.1"/>
    </source>
</evidence>
<keyword evidence="7" id="KW-1185">Reference proteome</keyword>
<dbReference type="Proteomes" id="UP000663699">
    <property type="component" value="Chromosome 10"/>
</dbReference>
<dbReference type="GO" id="GO:0003729">
    <property type="term" value="F:mRNA binding"/>
    <property type="evidence" value="ECO:0007669"/>
    <property type="project" value="TreeGrafter"/>
</dbReference>
<dbReference type="Pfam" id="PF21023">
    <property type="entry name" value="DENR_N"/>
    <property type="match status" value="1"/>
</dbReference>
<comment type="domain">
    <text evidence="4">The SUI1 domain may be involved in RNA binding.</text>
</comment>
<dbReference type="GO" id="GO:0005737">
    <property type="term" value="C:cytoplasm"/>
    <property type="evidence" value="ECO:0007669"/>
    <property type="project" value="UniProtKB-SubCell"/>
</dbReference>
<dbReference type="GO" id="GO:0001731">
    <property type="term" value="P:formation of translation preinitiation complex"/>
    <property type="evidence" value="ECO:0007669"/>
    <property type="project" value="TreeGrafter"/>
</dbReference>
<dbReference type="InterPro" id="IPR001950">
    <property type="entry name" value="SUI1"/>
</dbReference>
<evidence type="ECO:0000259" key="5">
    <source>
        <dbReference type="PROSITE" id="PS50296"/>
    </source>
</evidence>
<dbReference type="InterPro" id="IPR050318">
    <property type="entry name" value="DENR/SUI1_TIF"/>
</dbReference>
<dbReference type="OrthoDB" id="277199at2759"/>
<dbReference type="InterPro" id="IPR048517">
    <property type="entry name" value="DENR_N"/>
</dbReference>
<dbReference type="PROSITE" id="PS50296">
    <property type="entry name" value="SUI1"/>
    <property type="match status" value="1"/>
</dbReference>
<dbReference type="AlphaFoldDB" id="A0A899FQG5"/>
<keyword evidence="4" id="KW-0963">Cytoplasm</keyword>